<keyword evidence="5" id="KW-1185">Reference proteome</keyword>
<dbReference type="RefSeq" id="WP_009207872.1">
    <property type="nucleotide sequence ID" value="NZ_AAPJ01000021.1"/>
</dbReference>
<dbReference type="InterPro" id="IPR038277">
    <property type="entry name" value="UreF_sf"/>
</dbReference>
<feature type="region of interest" description="Disordered" evidence="3">
    <location>
        <begin position="240"/>
        <end position="263"/>
    </location>
</feature>
<dbReference type="HAMAP" id="MF_01385">
    <property type="entry name" value="UreF"/>
    <property type="match status" value="1"/>
</dbReference>
<feature type="non-terminal residue" evidence="4">
    <location>
        <position position="1"/>
    </location>
</feature>
<dbReference type="AlphaFoldDB" id="Q1YDE5"/>
<dbReference type="InterPro" id="IPR002639">
    <property type="entry name" value="UreF"/>
</dbReference>
<evidence type="ECO:0000256" key="3">
    <source>
        <dbReference type="SAM" id="MobiDB-lite"/>
    </source>
</evidence>
<evidence type="ECO:0000256" key="2">
    <source>
        <dbReference type="ARBA" id="ARBA00023186"/>
    </source>
</evidence>
<evidence type="ECO:0000313" key="4">
    <source>
        <dbReference type="EMBL" id="EAS48277.1"/>
    </source>
</evidence>
<accession>Q1YDE5</accession>
<dbReference type="PANTHER" id="PTHR33620">
    <property type="entry name" value="UREASE ACCESSORY PROTEIN F"/>
    <property type="match status" value="1"/>
</dbReference>
<reference evidence="4 5" key="1">
    <citation type="journal article" date="2008" name="Appl. Environ. Microbiol.">
        <title>Genomic insights into Mn(II) oxidation by the marine alphaproteobacterium Aurantimonas sp. strain SI85-9A1.</title>
        <authorList>
            <person name="Dick G.J."/>
            <person name="Podell S."/>
            <person name="Johnson H.A."/>
            <person name="Rivera-Espinoza Y."/>
            <person name="Bernier-Latmani R."/>
            <person name="McCarthy J.K."/>
            <person name="Torpey J.W."/>
            <person name="Clement B.G."/>
            <person name="Gaasterland T."/>
            <person name="Tebo B.M."/>
        </authorList>
    </citation>
    <scope>NUCLEOTIDE SEQUENCE [LARGE SCALE GENOMIC DNA]</scope>
    <source>
        <strain evidence="4 5">SI85-9A1</strain>
    </source>
</reference>
<organism evidence="4 5">
    <name type="scientific">Aurantimonas manganoxydans (strain ATCC BAA-1229 / DSM 21871 / SI85-9A1)</name>
    <dbReference type="NCBI Taxonomy" id="287752"/>
    <lineage>
        <taxon>Bacteria</taxon>
        <taxon>Pseudomonadati</taxon>
        <taxon>Pseudomonadota</taxon>
        <taxon>Alphaproteobacteria</taxon>
        <taxon>Hyphomicrobiales</taxon>
        <taxon>Aurantimonadaceae</taxon>
        <taxon>Aurantimonas</taxon>
    </lineage>
</organism>
<name>Q1YDE5_AURMS</name>
<proteinExistence type="inferred from homology"/>
<evidence type="ECO:0000313" key="5">
    <source>
        <dbReference type="Proteomes" id="UP000000321"/>
    </source>
</evidence>
<evidence type="ECO:0000256" key="1">
    <source>
        <dbReference type="ARBA" id="ARBA00022988"/>
    </source>
</evidence>
<dbReference type="Gene3D" id="1.10.4190.10">
    <property type="entry name" value="Urease accessory protein UreF"/>
    <property type="match status" value="1"/>
</dbReference>
<keyword evidence="2" id="KW-0143">Chaperone</keyword>
<sequence length="263" mass="27063">AAASVATPHLAELLTLFSPAFPIGAFAWSHGLETAVAERVLTDGASVEAWVRVLLDRGSGWNDAVLLVEAYAAHQAGDAARFAAVAELAEALAGSAERRAETLALGAAFAEASQPWAGTGEAERREGADAVAYPVAVGRLAAEAGFGLDETLLAFVHGFAASLVSAAVRLVPLAQSEAVRILRRLEPDIRALTERAGRSTLDDLGSAALGSDIAARHSTDHAASLELSTAAARPATLGLRRLPPTAQNPRGAPAELQNIASRA</sequence>
<comment type="caution">
    <text evidence="4">The sequence shown here is derived from an EMBL/GenBank/DDBJ whole genome shotgun (WGS) entry which is preliminary data.</text>
</comment>
<dbReference type="Proteomes" id="UP000000321">
    <property type="component" value="Unassembled WGS sequence"/>
</dbReference>
<gene>
    <name evidence="4" type="ORF">SI859A1_03693</name>
</gene>
<dbReference type="HOGENOM" id="CLU_1055608_0_0_5"/>
<protein>
    <submittedName>
        <fullName evidence="4">Putative urease accessory protein UreF</fullName>
    </submittedName>
</protein>
<dbReference type="EMBL" id="AAPJ01000021">
    <property type="protein sequence ID" value="EAS48277.1"/>
    <property type="molecule type" value="Genomic_DNA"/>
</dbReference>
<dbReference type="PANTHER" id="PTHR33620:SF1">
    <property type="entry name" value="UREASE ACCESSORY PROTEIN F"/>
    <property type="match status" value="1"/>
</dbReference>
<dbReference type="GO" id="GO:0016151">
    <property type="term" value="F:nickel cation binding"/>
    <property type="evidence" value="ECO:0007669"/>
    <property type="project" value="InterPro"/>
</dbReference>
<keyword evidence="1" id="KW-0996">Nickel insertion</keyword>
<dbReference type="Pfam" id="PF01730">
    <property type="entry name" value="UreF"/>
    <property type="match status" value="1"/>
</dbReference>